<organism evidence="9 10">
    <name type="scientific">Durusdinium trenchii</name>
    <dbReference type="NCBI Taxonomy" id="1381693"/>
    <lineage>
        <taxon>Eukaryota</taxon>
        <taxon>Sar</taxon>
        <taxon>Alveolata</taxon>
        <taxon>Dinophyceae</taxon>
        <taxon>Suessiales</taxon>
        <taxon>Symbiodiniaceae</taxon>
        <taxon>Durusdinium</taxon>
    </lineage>
</organism>
<dbReference type="SUPFAM" id="SSF53223">
    <property type="entry name" value="Aminoacid dehydrogenase-like, N-terminal domain"/>
    <property type="match status" value="1"/>
</dbReference>
<sequence length="418" mass="44830">MARVIAASACGAVVALGLQKLLRGKTEARRVSAPVETKLIDGKAIAAEVRSEIKKSTAELRAEHNVTPGLAVILVGSRKDSQSYVRNKKKAAEEVGFHTVDIVLPETVSQEDLLFELEKLNSDLKVHAILVQLPLPKHIDEAFVLSKIRVDKDADGFSAENVGNLCMKGGFPPLAVPCTPAGCVELLQRSGVEVSGKNAVVVGRSNIVGMPVSQILQSMDATVTVCHSRTQDMVSYLRNADVVIAAVGKAEYVRGDWLKPGCVVIDVGINAVDDASKKLGYRLVGDVNFAEAQGVTQKTWQCCESEVESPPVPIFATKSLNSHCSLLRKAVCGFSQGCRPNYPCAWWCGPYDHCHASEEHFELGTAQLATATHSTAPFHISSSAWSGVSAGYPATKRAFGCGHLLQGCRYHLEGRRAG</sequence>
<reference evidence="9 10" key="1">
    <citation type="submission" date="2024-02" db="EMBL/GenBank/DDBJ databases">
        <authorList>
            <person name="Chen Y."/>
            <person name="Shah S."/>
            <person name="Dougan E. K."/>
            <person name="Thang M."/>
            <person name="Chan C."/>
        </authorList>
    </citation>
    <scope>NUCLEOTIDE SEQUENCE [LARGE SCALE GENOMIC DNA]</scope>
</reference>
<protein>
    <recommendedName>
        <fullName evidence="11">Methenyltetrahydrofolate cyclohydrolase</fullName>
    </recommendedName>
</protein>
<feature type="domain" description="Tetrahydrofolate dehydrogenase/cyclohydrolase catalytic" evidence="7">
    <location>
        <begin position="40"/>
        <end position="155"/>
    </location>
</feature>
<evidence type="ECO:0000256" key="2">
    <source>
        <dbReference type="ARBA" id="ARBA00022563"/>
    </source>
</evidence>
<evidence type="ECO:0000256" key="1">
    <source>
        <dbReference type="ARBA" id="ARBA00004777"/>
    </source>
</evidence>
<evidence type="ECO:0000313" key="9">
    <source>
        <dbReference type="EMBL" id="CAK9112078.1"/>
    </source>
</evidence>
<keyword evidence="5" id="KW-0560">Oxidoreductase</keyword>
<dbReference type="InterPro" id="IPR020631">
    <property type="entry name" value="THF_DH/CycHdrlase_NAD-bd_dom"/>
</dbReference>
<comment type="pathway">
    <text evidence="1">One-carbon metabolism; tetrahydrofolate interconversion.</text>
</comment>
<keyword evidence="6" id="KW-0511">Multifunctional enzyme</keyword>
<dbReference type="EMBL" id="CAXAMN010027672">
    <property type="protein sequence ID" value="CAK9112078.1"/>
    <property type="molecule type" value="Genomic_DNA"/>
</dbReference>
<evidence type="ECO:0000256" key="5">
    <source>
        <dbReference type="ARBA" id="ARBA00023002"/>
    </source>
</evidence>
<dbReference type="Pfam" id="PF00763">
    <property type="entry name" value="THF_DHG_CYH"/>
    <property type="match status" value="1"/>
</dbReference>
<keyword evidence="3" id="KW-0378">Hydrolase</keyword>
<proteinExistence type="inferred from homology"/>
<evidence type="ECO:0000256" key="3">
    <source>
        <dbReference type="ARBA" id="ARBA00022801"/>
    </source>
</evidence>
<keyword evidence="4" id="KW-0521">NADP</keyword>
<evidence type="ECO:0008006" key="11">
    <source>
        <dbReference type="Google" id="ProtNLM"/>
    </source>
</evidence>
<dbReference type="Gene3D" id="3.40.50.10860">
    <property type="entry name" value="Leucine Dehydrogenase, chain A, domain 1"/>
    <property type="match status" value="1"/>
</dbReference>
<comment type="caution">
    <text evidence="9">The sequence shown here is derived from an EMBL/GenBank/DDBJ whole genome shotgun (WGS) entry which is preliminary data.</text>
</comment>
<accession>A0ABP0SI74</accession>
<keyword evidence="10" id="KW-1185">Reference proteome</keyword>
<evidence type="ECO:0000259" key="8">
    <source>
        <dbReference type="Pfam" id="PF02882"/>
    </source>
</evidence>
<evidence type="ECO:0000259" key="7">
    <source>
        <dbReference type="Pfam" id="PF00763"/>
    </source>
</evidence>
<evidence type="ECO:0000256" key="4">
    <source>
        <dbReference type="ARBA" id="ARBA00022857"/>
    </source>
</evidence>
<dbReference type="PROSITE" id="PS00766">
    <property type="entry name" value="THF_DHG_CYH_1"/>
    <property type="match status" value="1"/>
</dbReference>
<dbReference type="HAMAP" id="MF_01576">
    <property type="entry name" value="THF_DHG_CYH"/>
    <property type="match status" value="1"/>
</dbReference>
<dbReference type="InterPro" id="IPR036291">
    <property type="entry name" value="NAD(P)-bd_dom_sf"/>
</dbReference>
<dbReference type="InterPro" id="IPR020630">
    <property type="entry name" value="THF_DH/CycHdrlase_cat_dom"/>
</dbReference>
<evidence type="ECO:0000256" key="6">
    <source>
        <dbReference type="ARBA" id="ARBA00023268"/>
    </source>
</evidence>
<dbReference type="CDD" id="cd01080">
    <property type="entry name" value="NAD_bind_m-THF_DH_Cyclohyd"/>
    <property type="match status" value="1"/>
</dbReference>
<feature type="domain" description="Tetrahydrofolate dehydrogenase/cyclohydrolase NAD(P)-binding" evidence="8">
    <location>
        <begin position="177"/>
        <end position="297"/>
    </location>
</feature>
<dbReference type="PANTHER" id="PTHR48099">
    <property type="entry name" value="C-1-TETRAHYDROFOLATE SYNTHASE, CYTOPLASMIC-RELATED"/>
    <property type="match status" value="1"/>
</dbReference>
<dbReference type="Proteomes" id="UP001642484">
    <property type="component" value="Unassembled WGS sequence"/>
</dbReference>
<evidence type="ECO:0000313" key="10">
    <source>
        <dbReference type="Proteomes" id="UP001642484"/>
    </source>
</evidence>
<gene>
    <name evidence="9" type="ORF">CCMP2556_LOCUS51975</name>
</gene>
<dbReference type="PRINTS" id="PR00085">
    <property type="entry name" value="THFDHDRGNASE"/>
</dbReference>
<dbReference type="Gene3D" id="3.40.50.720">
    <property type="entry name" value="NAD(P)-binding Rossmann-like Domain"/>
    <property type="match status" value="1"/>
</dbReference>
<dbReference type="InterPro" id="IPR046346">
    <property type="entry name" value="Aminoacid_DH-like_N_sf"/>
</dbReference>
<dbReference type="InterPro" id="IPR020867">
    <property type="entry name" value="THF_DH/CycHdrlase_CS"/>
</dbReference>
<name>A0ABP0SI74_9DINO</name>
<dbReference type="PANTHER" id="PTHR48099:SF5">
    <property type="entry name" value="C-1-TETRAHYDROFOLATE SYNTHASE, CYTOPLASMIC"/>
    <property type="match status" value="1"/>
</dbReference>
<keyword evidence="2" id="KW-0554">One-carbon metabolism</keyword>
<dbReference type="InterPro" id="IPR000672">
    <property type="entry name" value="THF_DH/CycHdrlase"/>
</dbReference>
<dbReference type="SUPFAM" id="SSF51735">
    <property type="entry name" value="NAD(P)-binding Rossmann-fold domains"/>
    <property type="match status" value="1"/>
</dbReference>
<dbReference type="Pfam" id="PF02882">
    <property type="entry name" value="THF_DHG_CYH_C"/>
    <property type="match status" value="1"/>
</dbReference>